<name>A0AC61R7T8_9FIRM</name>
<accession>A0AC61R7T8</accession>
<dbReference type="EMBL" id="SRYG01000007">
    <property type="protein sequence ID" value="TGY66312.1"/>
    <property type="molecule type" value="Genomic_DNA"/>
</dbReference>
<gene>
    <name evidence="1" type="primary">scpB</name>
    <name evidence="1" type="ORF">E5336_04415</name>
</gene>
<comment type="caution">
    <text evidence="1">The sequence shown here is derived from an EMBL/GenBank/DDBJ whole genome shotgun (WGS) entry which is preliminary data.</text>
</comment>
<keyword evidence="2" id="KW-1185">Reference proteome</keyword>
<evidence type="ECO:0000313" key="2">
    <source>
        <dbReference type="Proteomes" id="UP000308836"/>
    </source>
</evidence>
<evidence type="ECO:0000313" key="1">
    <source>
        <dbReference type="EMBL" id="TGY66312.1"/>
    </source>
</evidence>
<sequence length="184" mass="21125">MNSRKAIVEGLIFMAGEEGLSLLQLQSLLQEVSRTELLALLETIKEEYSHDAKGIELVEYASRYKFVTKEFVYPYGEKLFEQFKKATLSQAAMETLAIIAYRQPITRVEIEEIRGVSCDVMLKKLQLRGLIEAKDRLDVVGKPLLYQVTGEFLDAFELETLAELPELETKEVQEELFVQNKEEQ</sequence>
<reference evidence="1" key="1">
    <citation type="submission" date="2019-04" db="EMBL/GenBank/DDBJ databases">
        <title>Microbes associate with the intestines of laboratory mice.</title>
        <authorList>
            <person name="Navarre W."/>
            <person name="Wong E."/>
            <person name="Huang K."/>
            <person name="Tropini C."/>
            <person name="Ng K."/>
            <person name="Yu B."/>
        </authorList>
    </citation>
    <scope>NUCLEOTIDE SEQUENCE</scope>
    <source>
        <strain evidence="1">NM09_H32</strain>
    </source>
</reference>
<organism evidence="1 2">
    <name type="scientific">Dubosiella muris</name>
    <dbReference type="NCBI Taxonomy" id="3038133"/>
    <lineage>
        <taxon>Bacteria</taxon>
        <taxon>Bacillati</taxon>
        <taxon>Bacillota</taxon>
        <taxon>Erysipelotrichia</taxon>
        <taxon>Erysipelotrichales</taxon>
        <taxon>Erysipelotrichaceae</taxon>
        <taxon>Dubosiella</taxon>
    </lineage>
</organism>
<dbReference type="Proteomes" id="UP000308836">
    <property type="component" value="Unassembled WGS sequence"/>
</dbReference>
<proteinExistence type="predicted"/>
<protein>
    <submittedName>
        <fullName evidence="1">SMC-Scp complex subunit ScpB</fullName>
    </submittedName>
</protein>